<dbReference type="InterPro" id="IPR045851">
    <property type="entry name" value="AMP-bd_C_sf"/>
</dbReference>
<dbReference type="PANTHER" id="PTHR43201">
    <property type="entry name" value="ACYL-COA SYNTHETASE"/>
    <property type="match status" value="1"/>
</dbReference>
<dbReference type="InterPro" id="IPR025110">
    <property type="entry name" value="AMP-bd_C"/>
</dbReference>
<evidence type="ECO:0000256" key="1">
    <source>
        <dbReference type="ARBA" id="ARBA00006432"/>
    </source>
</evidence>
<dbReference type="PROSITE" id="PS00455">
    <property type="entry name" value="AMP_BINDING"/>
    <property type="match status" value="1"/>
</dbReference>
<proteinExistence type="inferred from homology"/>
<dbReference type="Gene3D" id="3.30.300.30">
    <property type="match status" value="1"/>
</dbReference>
<name>A0A1H0RV36_SELRU</name>
<dbReference type="Pfam" id="PF13193">
    <property type="entry name" value="AMP-binding_C"/>
    <property type="match status" value="1"/>
</dbReference>
<evidence type="ECO:0000259" key="3">
    <source>
        <dbReference type="Pfam" id="PF00501"/>
    </source>
</evidence>
<evidence type="ECO:0000313" key="5">
    <source>
        <dbReference type="EMBL" id="SDP33442.1"/>
    </source>
</evidence>
<accession>A0A1H0RV36</accession>
<feature type="domain" description="AMP-dependent synthetase/ligase" evidence="3">
    <location>
        <begin position="50"/>
        <end position="400"/>
    </location>
</feature>
<dbReference type="SUPFAM" id="SSF56801">
    <property type="entry name" value="Acetyl-CoA synthetase-like"/>
    <property type="match status" value="1"/>
</dbReference>
<keyword evidence="2 5" id="KW-0436">Ligase</keyword>
<dbReference type="RefSeq" id="WP_074572223.1">
    <property type="nucleotide sequence ID" value="NZ_FNJQ01000014.1"/>
</dbReference>
<dbReference type="OrthoDB" id="9778383at2"/>
<dbReference type="InterPro" id="IPR020845">
    <property type="entry name" value="AMP-binding_CS"/>
</dbReference>
<comment type="similarity">
    <text evidence="1">Belongs to the ATP-dependent AMP-binding enzyme family.</text>
</comment>
<dbReference type="Pfam" id="PF00501">
    <property type="entry name" value="AMP-binding"/>
    <property type="match status" value="1"/>
</dbReference>
<dbReference type="InterPro" id="IPR000873">
    <property type="entry name" value="AMP-dep_synth/lig_dom"/>
</dbReference>
<dbReference type="InterPro" id="IPR042099">
    <property type="entry name" value="ANL_N_sf"/>
</dbReference>
<dbReference type="EMBL" id="FNJQ01000014">
    <property type="protein sequence ID" value="SDP33442.1"/>
    <property type="molecule type" value="Genomic_DNA"/>
</dbReference>
<dbReference type="Gene3D" id="3.40.50.12780">
    <property type="entry name" value="N-terminal domain of ligase-like"/>
    <property type="match status" value="1"/>
</dbReference>
<dbReference type="GO" id="GO:0031956">
    <property type="term" value="F:medium-chain fatty acid-CoA ligase activity"/>
    <property type="evidence" value="ECO:0007669"/>
    <property type="project" value="TreeGrafter"/>
</dbReference>
<sequence>MPVMEYLERNAKLYGDEVALVELNPTEPDTRRMSWKEYSLIESDTFAPYRREITWSVFEEKANRCANLLLQRGVGKGDKVAILMYNCLEWLPIYFGILKTGAIAVPFNFRYDAGEIFYCAELAEVSVIIFGPKFIGRIETNAERLSKGRLLIYVGDNCPSFAESYHLMVADCPSTKPNVPPITDDDFGAIYFSSGTTGFPKAILHKHRSLTQAAKMEQKHHATTHEDVFLCIPPLYHTGAKFHWMGSLVVGGKAILLKGTKPDIILQTVSQEHCTIVWLLVPWAQDILGALDRGQLKLEDYELAQWRLMHIGAQPVPSSLIRHWKKYFPHHAYDTNYGLSESTGPGCVHLGMENIHKVGAIGVPGYRWECKIVDSNGQEVPRGEVGELCVKGPGVMTCYYNNEQATAEVLRNGWLFTGDMARQDEDGFYFLVDRKKDVIVSGGENIYPVQIEDFLHKFAKIKDVAVIGMPDKRLGEICTAIIEIKEDTACTEAEIDEFCLELPRYKRPKKIIFAPVPRNATGKIEKPKLRKLYGADNLVAKQVESEEECV</sequence>
<feature type="domain" description="AMP-binding enzyme C-terminal" evidence="4">
    <location>
        <begin position="451"/>
        <end position="523"/>
    </location>
</feature>
<protein>
    <submittedName>
        <fullName evidence="5">Acyl-CoA synthetase (AMP-forming)/AMP-acid ligase II</fullName>
    </submittedName>
</protein>
<dbReference type="AlphaFoldDB" id="A0A1H0RV36"/>
<evidence type="ECO:0000256" key="2">
    <source>
        <dbReference type="ARBA" id="ARBA00022598"/>
    </source>
</evidence>
<dbReference type="PANTHER" id="PTHR43201:SF5">
    <property type="entry name" value="MEDIUM-CHAIN ACYL-COA LIGASE ACSF2, MITOCHONDRIAL"/>
    <property type="match status" value="1"/>
</dbReference>
<evidence type="ECO:0000313" key="6">
    <source>
        <dbReference type="Proteomes" id="UP000182412"/>
    </source>
</evidence>
<gene>
    <name evidence="5" type="ORF">SAMN05216366_11427</name>
</gene>
<evidence type="ECO:0000259" key="4">
    <source>
        <dbReference type="Pfam" id="PF13193"/>
    </source>
</evidence>
<dbReference type="Proteomes" id="UP000182412">
    <property type="component" value="Unassembled WGS sequence"/>
</dbReference>
<organism evidence="5 6">
    <name type="scientific">Selenomonas ruminantium</name>
    <dbReference type="NCBI Taxonomy" id="971"/>
    <lineage>
        <taxon>Bacteria</taxon>
        <taxon>Bacillati</taxon>
        <taxon>Bacillota</taxon>
        <taxon>Negativicutes</taxon>
        <taxon>Selenomonadales</taxon>
        <taxon>Selenomonadaceae</taxon>
        <taxon>Selenomonas</taxon>
    </lineage>
</organism>
<reference evidence="5 6" key="1">
    <citation type="submission" date="2016-10" db="EMBL/GenBank/DDBJ databases">
        <authorList>
            <person name="de Groot N.N."/>
        </authorList>
    </citation>
    <scope>NUCLEOTIDE SEQUENCE [LARGE SCALE GENOMIC DNA]</scope>
    <source>
        <strain evidence="5 6">S137</strain>
    </source>
</reference>
<dbReference type="GO" id="GO:0006631">
    <property type="term" value="P:fatty acid metabolic process"/>
    <property type="evidence" value="ECO:0007669"/>
    <property type="project" value="TreeGrafter"/>
</dbReference>